<reference evidence="2" key="2">
    <citation type="journal article" date="2015" name="Fish Shellfish Immunol.">
        <title>Early steps in the European eel (Anguilla anguilla)-Vibrio vulnificus interaction in the gills: Role of the RtxA13 toxin.</title>
        <authorList>
            <person name="Callol A."/>
            <person name="Pajuelo D."/>
            <person name="Ebbesson L."/>
            <person name="Teles M."/>
            <person name="MacKenzie S."/>
            <person name="Amaro C."/>
        </authorList>
    </citation>
    <scope>NUCLEOTIDE SEQUENCE</scope>
</reference>
<dbReference type="EMBL" id="GBXM01085523">
    <property type="protein sequence ID" value="JAH23054.1"/>
    <property type="molecule type" value="Transcribed_RNA"/>
</dbReference>
<reference evidence="2" key="1">
    <citation type="submission" date="2014-11" db="EMBL/GenBank/DDBJ databases">
        <authorList>
            <person name="Amaro Gonzalez C."/>
        </authorList>
    </citation>
    <scope>NUCLEOTIDE SEQUENCE</scope>
</reference>
<evidence type="ECO:0000256" key="1">
    <source>
        <dbReference type="SAM" id="Phobius"/>
    </source>
</evidence>
<evidence type="ECO:0000313" key="2">
    <source>
        <dbReference type="EMBL" id="JAH23054.1"/>
    </source>
</evidence>
<name>A0A0E9R1Q9_ANGAN</name>
<accession>A0A0E9R1Q9</accession>
<sequence length="43" mass="4895">MSTAANLCQLKKPNYSVQMHLMDLCLCPMIVGILFKCSIYSWV</sequence>
<keyword evidence="1" id="KW-1133">Transmembrane helix</keyword>
<feature type="transmembrane region" description="Helical" evidence="1">
    <location>
        <begin position="21"/>
        <end position="42"/>
    </location>
</feature>
<proteinExistence type="predicted"/>
<protein>
    <submittedName>
        <fullName evidence="2">Uncharacterized protein</fullName>
    </submittedName>
</protein>
<keyword evidence="1" id="KW-0812">Transmembrane</keyword>
<keyword evidence="1" id="KW-0472">Membrane</keyword>
<dbReference type="AlphaFoldDB" id="A0A0E9R1Q9"/>
<organism evidence="2">
    <name type="scientific">Anguilla anguilla</name>
    <name type="common">European freshwater eel</name>
    <name type="synonym">Muraena anguilla</name>
    <dbReference type="NCBI Taxonomy" id="7936"/>
    <lineage>
        <taxon>Eukaryota</taxon>
        <taxon>Metazoa</taxon>
        <taxon>Chordata</taxon>
        <taxon>Craniata</taxon>
        <taxon>Vertebrata</taxon>
        <taxon>Euteleostomi</taxon>
        <taxon>Actinopterygii</taxon>
        <taxon>Neopterygii</taxon>
        <taxon>Teleostei</taxon>
        <taxon>Anguilliformes</taxon>
        <taxon>Anguillidae</taxon>
        <taxon>Anguilla</taxon>
    </lineage>
</organism>